<sequence>MIMMILFIFAISFFLIFYYPVQKKLAFKKFNEYLIKQDTNRDNIESLNAFKDYKMGGYQLIVKFYDDPHHMYIYHYYLWTHRKNESIQFDEMCLSIIDEENSVELDPPYNDNVKYKP</sequence>
<dbReference type="Pfam" id="PF11337">
    <property type="entry name" value="DUF3139"/>
    <property type="match status" value="1"/>
</dbReference>
<evidence type="ECO:0000313" key="2">
    <source>
        <dbReference type="Proteomes" id="UP000622653"/>
    </source>
</evidence>
<protein>
    <submittedName>
        <fullName evidence="1">DUF3139 domain-containing protein</fullName>
    </submittedName>
</protein>
<gene>
    <name evidence="1" type="ORF">IRY55_12925</name>
</gene>
<evidence type="ECO:0000313" key="1">
    <source>
        <dbReference type="EMBL" id="MBF4502264.1"/>
    </source>
</evidence>
<name>A0A8J7KM88_9BACL</name>
<reference evidence="1" key="1">
    <citation type="submission" date="2020-11" db="EMBL/GenBank/DDBJ databases">
        <title>Multidrug resistant novel bacterium Savagea serpentis sp. nov., isolated from the scats of a vine snake (Ahaetulla nasuta).</title>
        <authorList>
            <person name="Venkata Ramana V."/>
            <person name="Vikas Patil S."/>
            <person name="Yogita Lugani V."/>
        </authorList>
    </citation>
    <scope>NUCLEOTIDE SEQUENCE</scope>
    <source>
        <strain evidence="1">SN6</strain>
    </source>
</reference>
<comment type="caution">
    <text evidence="1">The sequence shown here is derived from an EMBL/GenBank/DDBJ whole genome shotgun (WGS) entry which is preliminary data.</text>
</comment>
<accession>A0A8J7KM88</accession>
<dbReference type="InterPro" id="IPR021486">
    <property type="entry name" value="DUF3139"/>
</dbReference>
<keyword evidence="2" id="KW-1185">Reference proteome</keyword>
<dbReference type="AlphaFoldDB" id="A0A8J7KM88"/>
<dbReference type="Proteomes" id="UP000622653">
    <property type="component" value="Unassembled WGS sequence"/>
</dbReference>
<proteinExistence type="predicted"/>
<organism evidence="1 2">
    <name type="scientific">Savagea serpentis</name>
    <dbReference type="NCBI Taxonomy" id="2785297"/>
    <lineage>
        <taxon>Bacteria</taxon>
        <taxon>Bacillati</taxon>
        <taxon>Bacillota</taxon>
        <taxon>Bacilli</taxon>
        <taxon>Bacillales</taxon>
        <taxon>Caryophanaceae</taxon>
        <taxon>Savagea</taxon>
    </lineage>
</organism>
<dbReference type="EMBL" id="JADKPV010000010">
    <property type="protein sequence ID" value="MBF4502264.1"/>
    <property type="molecule type" value="Genomic_DNA"/>
</dbReference>